<dbReference type="EMBL" id="CM009290">
    <property type="protein sequence ID" value="KAI9401901.1"/>
    <property type="molecule type" value="Genomic_DNA"/>
</dbReference>
<reference evidence="1 2" key="1">
    <citation type="journal article" date="2006" name="Science">
        <title>The genome of black cottonwood, Populus trichocarpa (Torr. &amp; Gray).</title>
        <authorList>
            <person name="Tuskan G.A."/>
            <person name="Difazio S."/>
            <person name="Jansson S."/>
            <person name="Bohlmann J."/>
            <person name="Grigoriev I."/>
            <person name="Hellsten U."/>
            <person name="Putnam N."/>
            <person name="Ralph S."/>
            <person name="Rombauts S."/>
            <person name="Salamov A."/>
            <person name="Schein J."/>
            <person name="Sterck L."/>
            <person name="Aerts A."/>
            <person name="Bhalerao R.R."/>
            <person name="Bhalerao R.P."/>
            <person name="Blaudez D."/>
            <person name="Boerjan W."/>
            <person name="Brun A."/>
            <person name="Brunner A."/>
            <person name="Busov V."/>
            <person name="Campbell M."/>
            <person name="Carlson J."/>
            <person name="Chalot M."/>
            <person name="Chapman J."/>
            <person name="Chen G.L."/>
            <person name="Cooper D."/>
            <person name="Coutinho P.M."/>
            <person name="Couturier J."/>
            <person name="Covert S."/>
            <person name="Cronk Q."/>
            <person name="Cunningham R."/>
            <person name="Davis J."/>
            <person name="Degroeve S."/>
            <person name="Dejardin A."/>
            <person name="Depamphilis C."/>
            <person name="Detter J."/>
            <person name="Dirks B."/>
            <person name="Dubchak I."/>
            <person name="Duplessis S."/>
            <person name="Ehlting J."/>
            <person name="Ellis B."/>
            <person name="Gendler K."/>
            <person name="Goodstein D."/>
            <person name="Gribskov M."/>
            <person name="Grimwood J."/>
            <person name="Groover A."/>
            <person name="Gunter L."/>
            <person name="Hamberger B."/>
            <person name="Heinze B."/>
            <person name="Helariutta Y."/>
            <person name="Henrissat B."/>
            <person name="Holligan D."/>
            <person name="Holt R."/>
            <person name="Huang W."/>
            <person name="Islam-Faridi N."/>
            <person name="Jones S."/>
            <person name="Jones-Rhoades M."/>
            <person name="Jorgensen R."/>
            <person name="Joshi C."/>
            <person name="Kangasjarvi J."/>
            <person name="Karlsson J."/>
            <person name="Kelleher C."/>
            <person name="Kirkpatrick R."/>
            <person name="Kirst M."/>
            <person name="Kohler A."/>
            <person name="Kalluri U."/>
            <person name="Larimer F."/>
            <person name="Leebens-Mack J."/>
            <person name="Leple J.C."/>
            <person name="Locascio P."/>
            <person name="Lou Y."/>
            <person name="Lucas S."/>
            <person name="Martin F."/>
            <person name="Montanini B."/>
            <person name="Napoli C."/>
            <person name="Nelson D.R."/>
            <person name="Nelson C."/>
            <person name="Nieminen K."/>
            <person name="Nilsson O."/>
            <person name="Pereda V."/>
            <person name="Peter G."/>
            <person name="Philippe R."/>
            <person name="Pilate G."/>
            <person name="Poliakov A."/>
            <person name="Razumovskaya J."/>
            <person name="Richardson P."/>
            <person name="Rinaldi C."/>
            <person name="Ritland K."/>
            <person name="Rouze P."/>
            <person name="Ryaboy D."/>
            <person name="Schmutz J."/>
            <person name="Schrader J."/>
            <person name="Segerman B."/>
            <person name="Shin H."/>
            <person name="Siddiqui A."/>
            <person name="Sterky F."/>
            <person name="Terry A."/>
            <person name="Tsai C.J."/>
            <person name="Uberbacher E."/>
            <person name="Unneberg P."/>
            <person name="Vahala J."/>
            <person name="Wall K."/>
            <person name="Wessler S."/>
            <person name="Yang G."/>
            <person name="Yin T."/>
            <person name="Douglas C."/>
            <person name="Marra M."/>
            <person name="Sandberg G."/>
            <person name="Van de Peer Y."/>
            <person name="Rokhsar D."/>
        </authorList>
    </citation>
    <scope>NUCLEOTIDE SEQUENCE [LARGE SCALE GENOMIC DNA]</scope>
    <source>
        <strain evidence="2">cv. Nisqually</strain>
    </source>
</reference>
<proteinExistence type="predicted"/>
<dbReference type="Proteomes" id="UP000006729">
    <property type="component" value="Chromosome 1"/>
</dbReference>
<keyword evidence="2" id="KW-1185">Reference proteome</keyword>
<comment type="caution">
    <text evidence="1">The sequence shown here is derived from an EMBL/GenBank/DDBJ whole genome shotgun (WGS) entry which is preliminary data.</text>
</comment>
<sequence>MVVREFSLSLSLLGHGGNFKNPLSHLPTNHLYQPTDYLDHKLLSMEKIKSIRTTSLLKYTIFSTGRSTATKCLGYNSKFMSPKGQPSFTFGIFANSSGSQMEILERVK</sequence>
<evidence type="ECO:0000313" key="2">
    <source>
        <dbReference type="Proteomes" id="UP000006729"/>
    </source>
</evidence>
<gene>
    <name evidence="1" type="ORF">POPTR_001G186075v4</name>
</gene>
<evidence type="ECO:0000313" key="1">
    <source>
        <dbReference type="EMBL" id="KAI9401901.1"/>
    </source>
</evidence>
<name>A0ACC0TL09_POPTR</name>
<organism evidence="1 2">
    <name type="scientific">Populus trichocarpa</name>
    <name type="common">Western balsam poplar</name>
    <name type="synonym">Populus balsamifera subsp. trichocarpa</name>
    <dbReference type="NCBI Taxonomy" id="3694"/>
    <lineage>
        <taxon>Eukaryota</taxon>
        <taxon>Viridiplantae</taxon>
        <taxon>Streptophyta</taxon>
        <taxon>Embryophyta</taxon>
        <taxon>Tracheophyta</taxon>
        <taxon>Spermatophyta</taxon>
        <taxon>Magnoliopsida</taxon>
        <taxon>eudicotyledons</taxon>
        <taxon>Gunneridae</taxon>
        <taxon>Pentapetalae</taxon>
        <taxon>rosids</taxon>
        <taxon>fabids</taxon>
        <taxon>Malpighiales</taxon>
        <taxon>Salicaceae</taxon>
        <taxon>Saliceae</taxon>
        <taxon>Populus</taxon>
    </lineage>
</organism>
<protein>
    <submittedName>
        <fullName evidence="1">Uncharacterized protein</fullName>
    </submittedName>
</protein>
<accession>A0ACC0TL09</accession>